<proteinExistence type="predicted"/>
<dbReference type="Pfam" id="PF23148">
    <property type="entry name" value="Gp77"/>
    <property type="match status" value="1"/>
</dbReference>
<keyword evidence="2" id="KW-1185">Reference proteome</keyword>
<dbReference type="InterPro" id="IPR056928">
    <property type="entry name" value="Gp77-like"/>
</dbReference>
<evidence type="ECO:0000313" key="1">
    <source>
        <dbReference type="EMBL" id="MCW3798617.1"/>
    </source>
</evidence>
<sequence>MSLLMKDPSAVLDYGIDWGRQYLEGDLLAESSWSVEPAEVSGVEVLAASFNDRSSRVKLGGGIAGRVYRVRNHVVTAMGREDSRSLVLRVEER</sequence>
<reference evidence="1 2" key="1">
    <citation type="submission" date="2022-10" db="EMBL/GenBank/DDBJ databases">
        <title>Sphingomonas sp.</title>
        <authorList>
            <person name="Jin C."/>
        </authorList>
    </citation>
    <scope>NUCLEOTIDE SEQUENCE [LARGE SCALE GENOMIC DNA]</scope>
    <source>
        <strain evidence="1 2">BN140010</strain>
    </source>
</reference>
<organism evidence="1 2">
    <name type="scientific">Sphingomonas arvum</name>
    <dbReference type="NCBI Taxonomy" id="2992113"/>
    <lineage>
        <taxon>Bacteria</taxon>
        <taxon>Pseudomonadati</taxon>
        <taxon>Pseudomonadota</taxon>
        <taxon>Alphaproteobacteria</taxon>
        <taxon>Sphingomonadales</taxon>
        <taxon>Sphingomonadaceae</taxon>
        <taxon>Sphingomonas</taxon>
    </lineage>
</organism>
<gene>
    <name evidence="1" type="ORF">OMW55_12450</name>
</gene>
<accession>A0ABT3JHR9</accession>
<protein>
    <submittedName>
        <fullName evidence="1">Uncharacterized protein</fullName>
    </submittedName>
</protein>
<comment type="caution">
    <text evidence="1">The sequence shown here is derived from an EMBL/GenBank/DDBJ whole genome shotgun (WGS) entry which is preliminary data.</text>
</comment>
<dbReference type="Proteomes" id="UP001526246">
    <property type="component" value="Unassembled WGS sequence"/>
</dbReference>
<name>A0ABT3JHR9_9SPHN</name>
<dbReference type="RefSeq" id="WP_264883547.1">
    <property type="nucleotide sequence ID" value="NZ_JAPDOB010000002.1"/>
</dbReference>
<dbReference type="EMBL" id="JAPDOB010000002">
    <property type="protein sequence ID" value="MCW3798617.1"/>
    <property type="molecule type" value="Genomic_DNA"/>
</dbReference>
<evidence type="ECO:0000313" key="2">
    <source>
        <dbReference type="Proteomes" id="UP001526246"/>
    </source>
</evidence>